<dbReference type="Proteomes" id="UP000070328">
    <property type="component" value="Unassembled WGS sequence"/>
</dbReference>
<proteinExistence type="predicted"/>
<dbReference type="EMBL" id="JFBX01000382">
    <property type="protein sequence ID" value="KXH39893.1"/>
    <property type="molecule type" value="Genomic_DNA"/>
</dbReference>
<dbReference type="OrthoDB" id="10486823at2759"/>
<evidence type="ECO:0000313" key="1">
    <source>
        <dbReference type="EMBL" id="KXH39893.1"/>
    </source>
</evidence>
<name>A0A135SVE9_9PEZI</name>
<gene>
    <name evidence="1" type="ORF">CSIM01_06610</name>
</gene>
<sequence length="84" mass="8964">MANEGSSSLAGEFNHSNARENMVIVHKQLFSTADSFRSPDADCLGCCANIDSVQYRKLDNSAAAGFCPMQIAMKGNGKPTHSNP</sequence>
<organism evidence="1 2">
    <name type="scientific">Colletotrichum simmondsii</name>
    <dbReference type="NCBI Taxonomy" id="703756"/>
    <lineage>
        <taxon>Eukaryota</taxon>
        <taxon>Fungi</taxon>
        <taxon>Dikarya</taxon>
        <taxon>Ascomycota</taxon>
        <taxon>Pezizomycotina</taxon>
        <taxon>Sordariomycetes</taxon>
        <taxon>Hypocreomycetidae</taxon>
        <taxon>Glomerellales</taxon>
        <taxon>Glomerellaceae</taxon>
        <taxon>Colletotrichum</taxon>
        <taxon>Colletotrichum acutatum species complex</taxon>
    </lineage>
</organism>
<comment type="caution">
    <text evidence="1">The sequence shown here is derived from an EMBL/GenBank/DDBJ whole genome shotgun (WGS) entry which is preliminary data.</text>
</comment>
<protein>
    <submittedName>
        <fullName evidence="1">Uncharacterized protein</fullName>
    </submittedName>
</protein>
<accession>A0A135SVE9</accession>
<dbReference type="AlphaFoldDB" id="A0A135SVE9"/>
<evidence type="ECO:0000313" key="2">
    <source>
        <dbReference type="Proteomes" id="UP000070328"/>
    </source>
</evidence>
<reference evidence="1 2" key="1">
    <citation type="submission" date="2014-02" db="EMBL/GenBank/DDBJ databases">
        <title>The genome sequence of Colletotrichum simmondsii CBS122122.</title>
        <authorList>
            <person name="Baroncelli R."/>
            <person name="Thon M.R."/>
        </authorList>
    </citation>
    <scope>NUCLEOTIDE SEQUENCE [LARGE SCALE GENOMIC DNA]</scope>
    <source>
        <strain evidence="1 2">CBS122122</strain>
    </source>
</reference>
<keyword evidence="2" id="KW-1185">Reference proteome</keyword>